<protein>
    <submittedName>
        <fullName evidence="3">Long-chain-fatty-acid--CoA ligase</fullName>
        <ecNumber evidence="3">6.2.1.3</ecNumber>
    </submittedName>
</protein>
<dbReference type="AlphaFoldDB" id="A0A6J5DL48"/>
<sequence length="530" mass="57176">MNIPAASATPTVNPSVPSLPALLLQHAADRPDAPAIVQGNRTMSYAALADLAQKLATRLSNLGVETGDRIVLHLGNSEAAVIGAYASMMLGAIAVPLNIHLKANELGRLLRRLAPAVYVGHDAQRKLMDDMAAGWIPLDRRFYVDDTPHTPRHAGRVSDAADTWQALIASARELRSFPPADPDAPTALVCTSGTMGDPKLVVHTQRTFTHMVEAAQAGGFSRESRPLAPTPLFHMPGFHNLCNAISSGACIALPTCLDFDGAAFLDAIEQHRCTSVTVTPYGATEMIRAQVLRRRTIDSVRSCVVAGDASSVELRQRFEQTFGIPLIARLGMTEAPFCVAQGSSPHAMCARPGTARIIDSHDNDVPAGVPGELCLKLNTLFAGYWISPDVIDPARDADGWYRTGDFVREDEQGDLIYIARIKDIIVRDGENISPAEIGQTLLMHPAVTDAAVVGIPDEVLGERIVGVVRLAEQARDTRPDEMIAWLATQLADHKLPEAVLFVEQIPRTVFGKPDRRALRELASAKLAPPR</sequence>
<feature type="domain" description="AMP-dependent synthetase/ligase" evidence="1">
    <location>
        <begin position="25"/>
        <end position="385"/>
    </location>
</feature>
<gene>
    <name evidence="3" type="primary">lcfB_3</name>
    <name evidence="3" type="ORF">LMG29739_02003</name>
</gene>
<dbReference type="GO" id="GO:0004467">
    <property type="term" value="F:long-chain fatty acid-CoA ligase activity"/>
    <property type="evidence" value="ECO:0007669"/>
    <property type="project" value="UniProtKB-EC"/>
</dbReference>
<evidence type="ECO:0000313" key="4">
    <source>
        <dbReference type="Proteomes" id="UP000494329"/>
    </source>
</evidence>
<evidence type="ECO:0000259" key="2">
    <source>
        <dbReference type="Pfam" id="PF13193"/>
    </source>
</evidence>
<dbReference type="PANTHER" id="PTHR43767:SF1">
    <property type="entry name" value="NONRIBOSOMAL PEPTIDE SYNTHASE PES1 (EUROFUNG)-RELATED"/>
    <property type="match status" value="1"/>
</dbReference>
<name>A0A6J5DL48_9BURK</name>
<dbReference type="InterPro" id="IPR000873">
    <property type="entry name" value="AMP-dep_synth/lig_dom"/>
</dbReference>
<keyword evidence="4" id="KW-1185">Reference proteome</keyword>
<dbReference type="PANTHER" id="PTHR43767">
    <property type="entry name" value="LONG-CHAIN-FATTY-ACID--COA LIGASE"/>
    <property type="match status" value="1"/>
</dbReference>
<dbReference type="InterPro" id="IPR025110">
    <property type="entry name" value="AMP-bd_C"/>
</dbReference>
<feature type="domain" description="AMP-binding enzyme C-terminal" evidence="2">
    <location>
        <begin position="436"/>
        <end position="512"/>
    </location>
</feature>
<dbReference type="EMBL" id="CADIKF010000012">
    <property type="protein sequence ID" value="CAB3754703.1"/>
    <property type="molecule type" value="Genomic_DNA"/>
</dbReference>
<dbReference type="Gene3D" id="3.40.50.12780">
    <property type="entry name" value="N-terminal domain of ligase-like"/>
    <property type="match status" value="1"/>
</dbReference>
<dbReference type="InterPro" id="IPR042099">
    <property type="entry name" value="ANL_N_sf"/>
</dbReference>
<dbReference type="Pfam" id="PF00501">
    <property type="entry name" value="AMP-binding"/>
    <property type="match status" value="1"/>
</dbReference>
<dbReference type="InterPro" id="IPR050237">
    <property type="entry name" value="ATP-dep_AMP-bd_enzyme"/>
</dbReference>
<evidence type="ECO:0000259" key="1">
    <source>
        <dbReference type="Pfam" id="PF00501"/>
    </source>
</evidence>
<dbReference type="Proteomes" id="UP000494329">
    <property type="component" value="Unassembled WGS sequence"/>
</dbReference>
<accession>A0A6J5DL48</accession>
<organism evidence="3 4">
    <name type="scientific">Paraburkholderia solisilvae</name>
    <dbReference type="NCBI Taxonomy" id="624376"/>
    <lineage>
        <taxon>Bacteria</taxon>
        <taxon>Pseudomonadati</taxon>
        <taxon>Pseudomonadota</taxon>
        <taxon>Betaproteobacteria</taxon>
        <taxon>Burkholderiales</taxon>
        <taxon>Burkholderiaceae</taxon>
        <taxon>Paraburkholderia</taxon>
    </lineage>
</organism>
<dbReference type="EC" id="6.2.1.3" evidence="3"/>
<dbReference type="Gene3D" id="3.30.300.30">
    <property type="match status" value="1"/>
</dbReference>
<dbReference type="RefSeq" id="WP_175110738.1">
    <property type="nucleotide sequence ID" value="NZ_CADIKF010000012.1"/>
</dbReference>
<reference evidence="3 4" key="1">
    <citation type="submission" date="2020-04" db="EMBL/GenBank/DDBJ databases">
        <authorList>
            <person name="De Canck E."/>
        </authorList>
    </citation>
    <scope>NUCLEOTIDE SEQUENCE [LARGE SCALE GENOMIC DNA]</scope>
    <source>
        <strain evidence="3 4">LMG 29739</strain>
    </source>
</reference>
<dbReference type="SUPFAM" id="SSF56801">
    <property type="entry name" value="Acetyl-CoA synthetase-like"/>
    <property type="match status" value="1"/>
</dbReference>
<dbReference type="InterPro" id="IPR045851">
    <property type="entry name" value="AMP-bd_C_sf"/>
</dbReference>
<dbReference type="Pfam" id="PF13193">
    <property type="entry name" value="AMP-binding_C"/>
    <property type="match status" value="1"/>
</dbReference>
<proteinExistence type="predicted"/>
<keyword evidence="3" id="KW-0436">Ligase</keyword>
<evidence type="ECO:0000313" key="3">
    <source>
        <dbReference type="EMBL" id="CAB3754703.1"/>
    </source>
</evidence>